<evidence type="ECO:0000313" key="3">
    <source>
        <dbReference type="Proteomes" id="UP000799750"/>
    </source>
</evidence>
<dbReference type="AlphaFoldDB" id="A0A6A6QT78"/>
<protein>
    <recommendedName>
        <fullName evidence="1">Aminoglycoside phosphotransferase domain-containing protein</fullName>
    </recommendedName>
</protein>
<dbReference type="PANTHER" id="PTHR21310">
    <property type="entry name" value="AMINOGLYCOSIDE PHOSPHOTRANSFERASE-RELATED-RELATED"/>
    <property type="match status" value="1"/>
</dbReference>
<dbReference type="PANTHER" id="PTHR21310:SF48">
    <property type="entry name" value="AMINOGLYCOSIDE PHOSPHOTRANSFERASE DOMAIN-CONTAINING PROTEIN"/>
    <property type="match status" value="1"/>
</dbReference>
<reference evidence="2" key="1">
    <citation type="journal article" date="2020" name="Stud. Mycol.">
        <title>101 Dothideomycetes genomes: a test case for predicting lifestyles and emergence of pathogens.</title>
        <authorList>
            <person name="Haridas S."/>
            <person name="Albert R."/>
            <person name="Binder M."/>
            <person name="Bloem J."/>
            <person name="Labutti K."/>
            <person name="Salamov A."/>
            <person name="Andreopoulos B."/>
            <person name="Baker S."/>
            <person name="Barry K."/>
            <person name="Bills G."/>
            <person name="Bluhm B."/>
            <person name="Cannon C."/>
            <person name="Castanera R."/>
            <person name="Culley D."/>
            <person name="Daum C."/>
            <person name="Ezra D."/>
            <person name="Gonzalez J."/>
            <person name="Henrissat B."/>
            <person name="Kuo A."/>
            <person name="Liang C."/>
            <person name="Lipzen A."/>
            <person name="Lutzoni F."/>
            <person name="Magnuson J."/>
            <person name="Mondo S."/>
            <person name="Nolan M."/>
            <person name="Ohm R."/>
            <person name="Pangilinan J."/>
            <person name="Park H.-J."/>
            <person name="Ramirez L."/>
            <person name="Alfaro M."/>
            <person name="Sun H."/>
            <person name="Tritt A."/>
            <person name="Yoshinaga Y."/>
            <person name="Zwiers L.-H."/>
            <person name="Turgeon B."/>
            <person name="Goodwin S."/>
            <person name="Spatafora J."/>
            <person name="Crous P."/>
            <person name="Grigoriev I."/>
        </authorList>
    </citation>
    <scope>NUCLEOTIDE SEQUENCE</scope>
    <source>
        <strain evidence="2">CBS 269.34</strain>
    </source>
</reference>
<keyword evidence="3" id="KW-1185">Reference proteome</keyword>
<evidence type="ECO:0000259" key="1">
    <source>
        <dbReference type="Pfam" id="PF01636"/>
    </source>
</evidence>
<evidence type="ECO:0000313" key="2">
    <source>
        <dbReference type="EMBL" id="KAF2495314.1"/>
    </source>
</evidence>
<name>A0A6A6QT78_9PEZI</name>
<dbReference type="Proteomes" id="UP000799750">
    <property type="component" value="Unassembled WGS sequence"/>
</dbReference>
<accession>A0A6A6QT78</accession>
<sequence length="302" mass="34702">MMASFSLPYFADEGSLPAILPTIEEIKSATEILNERMSVVSGKVVGVGDHFVVKYGAFVNLQEGETMLFLKQSTTIPVPRVYALYQRLGPDKYTYSYIVMERIRGPTLGSIWSKMDPAAKEGVSSNLRLHFEEMRKLQSPGGYCSFGHRGLPDGLFNLEDGSQLFNGPFDTESDLNETMLARYVKEGLTKHKAEHFSRAFKDIFHSHAPVFTHGDFQRKNIMFRNPPTTTENGKVQWDTTDLELVIIDWEFSGWYPSYWEYSRALFGCGAWRDDWGYWIEQILDPFRAEYAWVLLFLLDMFS</sequence>
<dbReference type="EMBL" id="MU004189">
    <property type="protein sequence ID" value="KAF2495314.1"/>
    <property type="molecule type" value="Genomic_DNA"/>
</dbReference>
<dbReference type="InterPro" id="IPR051678">
    <property type="entry name" value="AGP_Transferase"/>
</dbReference>
<gene>
    <name evidence="2" type="ORF">BU16DRAFT_527182</name>
</gene>
<dbReference type="OrthoDB" id="4177236at2759"/>
<dbReference type="CDD" id="cd05120">
    <property type="entry name" value="APH_ChoK_like"/>
    <property type="match status" value="1"/>
</dbReference>
<dbReference type="Gene3D" id="3.90.1200.10">
    <property type="match status" value="1"/>
</dbReference>
<organism evidence="2 3">
    <name type="scientific">Lophium mytilinum</name>
    <dbReference type="NCBI Taxonomy" id="390894"/>
    <lineage>
        <taxon>Eukaryota</taxon>
        <taxon>Fungi</taxon>
        <taxon>Dikarya</taxon>
        <taxon>Ascomycota</taxon>
        <taxon>Pezizomycotina</taxon>
        <taxon>Dothideomycetes</taxon>
        <taxon>Pleosporomycetidae</taxon>
        <taxon>Mytilinidiales</taxon>
        <taxon>Mytilinidiaceae</taxon>
        <taxon>Lophium</taxon>
    </lineage>
</organism>
<dbReference type="InterPro" id="IPR011009">
    <property type="entry name" value="Kinase-like_dom_sf"/>
</dbReference>
<feature type="domain" description="Aminoglycoside phosphotransferase" evidence="1">
    <location>
        <begin position="62"/>
        <end position="275"/>
    </location>
</feature>
<dbReference type="Pfam" id="PF01636">
    <property type="entry name" value="APH"/>
    <property type="match status" value="1"/>
</dbReference>
<dbReference type="InterPro" id="IPR002575">
    <property type="entry name" value="Aminoglycoside_PTrfase"/>
</dbReference>
<proteinExistence type="predicted"/>
<dbReference type="SUPFAM" id="SSF56112">
    <property type="entry name" value="Protein kinase-like (PK-like)"/>
    <property type="match status" value="1"/>
</dbReference>